<dbReference type="PROSITE" id="PS50977">
    <property type="entry name" value="HTH_TETR_2"/>
    <property type="match status" value="1"/>
</dbReference>
<dbReference type="PROSITE" id="PS01081">
    <property type="entry name" value="HTH_TETR_1"/>
    <property type="match status" value="1"/>
</dbReference>
<dbReference type="GO" id="GO:0003700">
    <property type="term" value="F:DNA-binding transcription factor activity"/>
    <property type="evidence" value="ECO:0007669"/>
    <property type="project" value="TreeGrafter"/>
</dbReference>
<evidence type="ECO:0000259" key="3">
    <source>
        <dbReference type="PROSITE" id="PS50977"/>
    </source>
</evidence>
<dbReference type="InterPro" id="IPR009057">
    <property type="entry name" value="Homeodomain-like_sf"/>
</dbReference>
<dbReference type="PRINTS" id="PR00455">
    <property type="entry name" value="HTHTETR"/>
</dbReference>
<sequence length="219" mass="23754">MPVTATSPNSNRRIAAEESELPADVDLRGARGRVLTAALHLFADLGYGGTSVRDICAQAGVQPTTLYAHFPSKEDVLAELLRIGHDEHYRRLRAALLEVEPDPAVQLRALVRAHVSSHCSFPMLAVVASAELHALSQAKSQPILAIRRQSESLLVDVLERGIAHAQFQVSDTLLTLRAISAIGTRVAFWFSPDCGRSIDQIADQFAEFAARIVGLTTPD</sequence>
<dbReference type="EMBL" id="AQQV01000003">
    <property type="protein sequence ID" value="ORE85870.1"/>
    <property type="molecule type" value="Genomic_DNA"/>
</dbReference>
<dbReference type="OrthoDB" id="4541465at2"/>
<dbReference type="AlphaFoldDB" id="A0A1Y1SB57"/>
<dbReference type="Pfam" id="PF17932">
    <property type="entry name" value="TetR_C_24"/>
    <property type="match status" value="1"/>
</dbReference>
<protein>
    <submittedName>
        <fullName evidence="4">TetR family transcriptional regulator</fullName>
    </submittedName>
</protein>
<dbReference type="SUPFAM" id="SSF46689">
    <property type="entry name" value="Homeodomain-like"/>
    <property type="match status" value="1"/>
</dbReference>
<dbReference type="PANTHER" id="PTHR30055">
    <property type="entry name" value="HTH-TYPE TRANSCRIPTIONAL REGULATOR RUTR"/>
    <property type="match status" value="1"/>
</dbReference>
<dbReference type="InterPro" id="IPR036271">
    <property type="entry name" value="Tet_transcr_reg_TetR-rel_C_sf"/>
</dbReference>
<evidence type="ECO:0000256" key="2">
    <source>
        <dbReference type="PROSITE-ProRule" id="PRU00335"/>
    </source>
</evidence>
<proteinExistence type="predicted"/>
<feature type="domain" description="HTH tetR-type" evidence="3">
    <location>
        <begin position="28"/>
        <end position="88"/>
    </location>
</feature>
<name>A0A1Y1SB57_9GAMM</name>
<dbReference type="Gene3D" id="1.10.357.10">
    <property type="entry name" value="Tetracycline Repressor, domain 2"/>
    <property type="match status" value="1"/>
</dbReference>
<reference evidence="4 5" key="1">
    <citation type="submission" date="2013-04" db="EMBL/GenBank/DDBJ databases">
        <title>Oceanococcus atlanticus 22II-S10r2 Genome Sequencing.</title>
        <authorList>
            <person name="Lai Q."/>
            <person name="Li G."/>
            <person name="Shao Z."/>
        </authorList>
    </citation>
    <scope>NUCLEOTIDE SEQUENCE [LARGE SCALE GENOMIC DNA]</scope>
    <source>
        <strain evidence="4 5">22II-S10r2</strain>
    </source>
</reference>
<evidence type="ECO:0000313" key="4">
    <source>
        <dbReference type="EMBL" id="ORE85870.1"/>
    </source>
</evidence>
<dbReference type="STRING" id="1317117.ATO7_11273"/>
<evidence type="ECO:0000313" key="5">
    <source>
        <dbReference type="Proteomes" id="UP000192342"/>
    </source>
</evidence>
<dbReference type="Proteomes" id="UP000192342">
    <property type="component" value="Unassembled WGS sequence"/>
</dbReference>
<organism evidence="4 5">
    <name type="scientific">Oceanococcus atlanticus</name>
    <dbReference type="NCBI Taxonomy" id="1317117"/>
    <lineage>
        <taxon>Bacteria</taxon>
        <taxon>Pseudomonadati</taxon>
        <taxon>Pseudomonadota</taxon>
        <taxon>Gammaproteobacteria</taxon>
        <taxon>Chromatiales</taxon>
        <taxon>Oceanococcaceae</taxon>
        <taxon>Oceanococcus</taxon>
    </lineage>
</organism>
<dbReference type="InterPro" id="IPR001647">
    <property type="entry name" value="HTH_TetR"/>
</dbReference>
<accession>A0A1Y1SB57</accession>
<dbReference type="GO" id="GO:0000976">
    <property type="term" value="F:transcription cis-regulatory region binding"/>
    <property type="evidence" value="ECO:0007669"/>
    <property type="project" value="TreeGrafter"/>
</dbReference>
<dbReference type="PANTHER" id="PTHR30055:SF200">
    <property type="entry name" value="HTH-TYPE TRANSCRIPTIONAL REPRESSOR BDCR"/>
    <property type="match status" value="1"/>
</dbReference>
<evidence type="ECO:0000256" key="1">
    <source>
        <dbReference type="ARBA" id="ARBA00023125"/>
    </source>
</evidence>
<dbReference type="InterPro" id="IPR023772">
    <property type="entry name" value="DNA-bd_HTH_TetR-type_CS"/>
</dbReference>
<feature type="DNA-binding region" description="H-T-H motif" evidence="2">
    <location>
        <begin position="51"/>
        <end position="70"/>
    </location>
</feature>
<dbReference type="SUPFAM" id="SSF48498">
    <property type="entry name" value="Tetracyclin repressor-like, C-terminal domain"/>
    <property type="match status" value="1"/>
</dbReference>
<keyword evidence="1 2" id="KW-0238">DNA-binding</keyword>
<gene>
    <name evidence="4" type="ORF">ATO7_11273</name>
</gene>
<dbReference type="InterPro" id="IPR050109">
    <property type="entry name" value="HTH-type_TetR-like_transc_reg"/>
</dbReference>
<comment type="caution">
    <text evidence="4">The sequence shown here is derived from an EMBL/GenBank/DDBJ whole genome shotgun (WGS) entry which is preliminary data.</text>
</comment>
<dbReference type="InterPro" id="IPR041490">
    <property type="entry name" value="KstR2_TetR_C"/>
</dbReference>
<dbReference type="RefSeq" id="WP_083561909.1">
    <property type="nucleotide sequence ID" value="NZ_AQQV01000003.1"/>
</dbReference>
<keyword evidence="5" id="KW-1185">Reference proteome</keyword>
<dbReference type="Pfam" id="PF00440">
    <property type="entry name" value="TetR_N"/>
    <property type="match status" value="1"/>
</dbReference>